<proteinExistence type="inferred from homology"/>
<dbReference type="GO" id="GO:0008721">
    <property type="term" value="F:D-serine ammonia-lyase activity"/>
    <property type="evidence" value="ECO:0007669"/>
    <property type="project" value="TreeGrafter"/>
</dbReference>
<keyword evidence="2" id="KW-0456">Lyase</keyword>
<evidence type="ECO:0000259" key="3">
    <source>
        <dbReference type="SMART" id="SM01119"/>
    </source>
</evidence>
<dbReference type="Pfam" id="PF01168">
    <property type="entry name" value="Ala_racemase_N"/>
    <property type="match status" value="1"/>
</dbReference>
<dbReference type="KEGG" id="cted:CTEST_11360"/>
<evidence type="ECO:0000313" key="5">
    <source>
        <dbReference type="Proteomes" id="UP000035540"/>
    </source>
</evidence>
<dbReference type="Gene3D" id="2.40.37.20">
    <property type="entry name" value="D-serine dehydratase-like domain"/>
    <property type="match status" value="1"/>
</dbReference>
<dbReference type="PANTHER" id="PTHR28004">
    <property type="entry name" value="ZGC:162816-RELATED"/>
    <property type="match status" value="1"/>
</dbReference>
<dbReference type="STRING" id="136857.CTEST_11360"/>
<dbReference type="GO" id="GO:0036088">
    <property type="term" value="P:D-serine catabolic process"/>
    <property type="evidence" value="ECO:0007669"/>
    <property type="project" value="TreeGrafter"/>
</dbReference>
<sequence length="334" mass="35483">MTPVVRIDLDRLRANIASMAASEIPLRPHVKTHKIPEIARLQLAAGARGLTVATVGEAEVFADVTDDIFIAYPLWADDRLAALSRRVSLTVGCDSIEAASRLSLIDAPVPLLIEVDSGHHRSGVPVEEVDALARQILDLGLEVRGAFTFPGHSYQPGQTAASDEAAALSQAGEILRDLGIRDLILSGGSTPSARAADATVLTELRPGVYVFNDAQQLELGTCGWEDIALTVRATVVSRRVDLHQVILDAGSKILGSDRPAWASGFGRIMGVPDARVTAVSEHHGTVAWPPGEPLPAIGEEVDVIPNHVCPVLNLVDEVEVSDGSRWVVAARGKN</sequence>
<accession>A0A0G3HAB7</accession>
<name>A0A0G3HAB7_9CORY</name>
<dbReference type="Gene3D" id="3.20.20.10">
    <property type="entry name" value="Alanine racemase"/>
    <property type="match status" value="1"/>
</dbReference>
<evidence type="ECO:0000256" key="2">
    <source>
        <dbReference type="ARBA" id="ARBA00023239"/>
    </source>
</evidence>
<dbReference type="InterPro" id="IPR042208">
    <property type="entry name" value="D-ser_dehydrat-like_sf"/>
</dbReference>
<dbReference type="PANTHER" id="PTHR28004:SF2">
    <property type="entry name" value="D-SERINE DEHYDRATASE"/>
    <property type="match status" value="1"/>
</dbReference>
<dbReference type="OrthoDB" id="9811417at2"/>
<dbReference type="PATRIC" id="fig|136857.5.peg.2242"/>
<reference evidence="4 5" key="1">
    <citation type="journal article" date="2015" name="Genome Announc.">
        <title>Complete Genome Sequence of the Type Strain Corynebacterium testudinoris DSM 44614, Recovered from Necrotic Lesions in the Mouth of a Tortoise.</title>
        <authorList>
            <person name="Ruckert C."/>
            <person name="Kriete M."/>
            <person name="Jaenicke S."/>
            <person name="Winkler A."/>
            <person name="Tauch A."/>
        </authorList>
    </citation>
    <scope>NUCLEOTIDE SEQUENCE [LARGE SCALE GENOMIC DNA]</scope>
    <source>
        <strain evidence="4 5">DSM 44614</strain>
    </source>
</reference>
<dbReference type="EMBL" id="CP011545">
    <property type="protein sequence ID" value="AKK09680.1"/>
    <property type="molecule type" value="Genomic_DNA"/>
</dbReference>
<dbReference type="AlphaFoldDB" id="A0A0G3HAB7"/>
<dbReference type="InterPro" id="IPR051466">
    <property type="entry name" value="D-amino_acid_metab_enzyme"/>
</dbReference>
<organism evidence="4 5">
    <name type="scientific">Corynebacterium testudinoris</name>
    <dbReference type="NCBI Taxonomy" id="136857"/>
    <lineage>
        <taxon>Bacteria</taxon>
        <taxon>Bacillati</taxon>
        <taxon>Actinomycetota</taxon>
        <taxon>Actinomycetes</taxon>
        <taxon>Mycobacteriales</taxon>
        <taxon>Corynebacteriaceae</taxon>
        <taxon>Corynebacterium</taxon>
    </lineage>
</organism>
<protein>
    <submittedName>
        <fullName evidence="4">Putative amino acid aldolase or racemase</fullName>
    </submittedName>
</protein>
<comment type="similarity">
    <text evidence="1">Belongs to the DSD1 family.</text>
</comment>
<dbReference type="InterPro" id="IPR026956">
    <property type="entry name" value="D-ser_dehydrat-like_dom"/>
</dbReference>
<keyword evidence="5" id="KW-1185">Reference proteome</keyword>
<dbReference type="SMART" id="SM01119">
    <property type="entry name" value="D-ser_dehydrat"/>
    <property type="match status" value="1"/>
</dbReference>
<dbReference type="RefSeq" id="WP_047253799.1">
    <property type="nucleotide sequence ID" value="NZ_CP011545.1"/>
</dbReference>
<dbReference type="InterPro" id="IPR029066">
    <property type="entry name" value="PLP-binding_barrel"/>
</dbReference>
<evidence type="ECO:0000313" key="4">
    <source>
        <dbReference type="EMBL" id="AKK09680.1"/>
    </source>
</evidence>
<gene>
    <name evidence="4" type="ORF">CTEST_11360</name>
</gene>
<dbReference type="Pfam" id="PF14031">
    <property type="entry name" value="D-ser_dehydrat"/>
    <property type="match status" value="1"/>
</dbReference>
<feature type="domain" description="D-serine dehydratase-like" evidence="3">
    <location>
        <begin position="228"/>
        <end position="322"/>
    </location>
</feature>
<reference evidence="5" key="2">
    <citation type="submission" date="2015-05" db="EMBL/GenBank/DDBJ databases">
        <title>Complete genome sequence of Corynebacterium testudinoris DSM 44614, recovered from necrotic lesions in the mouth of a tortoise.</title>
        <authorList>
            <person name="Ruckert C."/>
            <person name="Albersmeier A."/>
            <person name="Winkler A."/>
            <person name="Tauch A."/>
        </authorList>
    </citation>
    <scope>NUCLEOTIDE SEQUENCE [LARGE SCALE GENOMIC DNA]</scope>
    <source>
        <strain evidence="5">DSM 44614</strain>
    </source>
</reference>
<dbReference type="Proteomes" id="UP000035540">
    <property type="component" value="Chromosome"/>
</dbReference>
<dbReference type="SUPFAM" id="SSF51419">
    <property type="entry name" value="PLP-binding barrel"/>
    <property type="match status" value="1"/>
</dbReference>
<evidence type="ECO:0000256" key="1">
    <source>
        <dbReference type="ARBA" id="ARBA00005323"/>
    </source>
</evidence>
<dbReference type="InterPro" id="IPR001608">
    <property type="entry name" value="Ala_racemase_N"/>
</dbReference>